<organism evidence="4">
    <name type="scientific">Scrofimicrobium appendicitidis</name>
    <dbReference type="NCBI Taxonomy" id="3079930"/>
    <lineage>
        <taxon>Bacteria</taxon>
        <taxon>Bacillati</taxon>
        <taxon>Actinomycetota</taxon>
        <taxon>Actinomycetes</taxon>
        <taxon>Actinomycetales</taxon>
        <taxon>Actinomycetaceae</taxon>
        <taxon>Scrofimicrobium</taxon>
    </lineage>
</organism>
<keyword evidence="2" id="KW-0812">Transmembrane</keyword>
<dbReference type="InterPro" id="IPR012336">
    <property type="entry name" value="Thioredoxin-like_fold"/>
</dbReference>
<feature type="compositionally biased region" description="Basic and acidic residues" evidence="1">
    <location>
        <begin position="7"/>
        <end position="25"/>
    </location>
</feature>
<dbReference type="AlphaFoldDB" id="A0AAU7V9C6"/>
<dbReference type="EMBL" id="CP138335">
    <property type="protein sequence ID" value="XBW08266.1"/>
    <property type="molecule type" value="Genomic_DNA"/>
</dbReference>
<reference evidence="4" key="1">
    <citation type="submission" date="2023-11" db="EMBL/GenBank/DDBJ databases">
        <title>Scrofimicrobium hongkongense sp. nov., isolated from a patient with peritonitis.</title>
        <authorList>
            <person name="Lao H.Y."/>
            <person name="Wong A.Y.P."/>
            <person name="Ng T.L."/>
            <person name="Wong R.Y.L."/>
            <person name="Yau M.C.Y."/>
            <person name="Lam J.Y.W."/>
            <person name="Siu G.K.H."/>
        </authorList>
    </citation>
    <scope>NUCLEOTIDE SEQUENCE</scope>
    <source>
        <strain evidence="4">R131</strain>
    </source>
</reference>
<evidence type="ECO:0000259" key="3">
    <source>
        <dbReference type="Pfam" id="PF13462"/>
    </source>
</evidence>
<evidence type="ECO:0000256" key="2">
    <source>
        <dbReference type="SAM" id="Phobius"/>
    </source>
</evidence>
<feature type="region of interest" description="Disordered" evidence="1">
    <location>
        <begin position="1"/>
        <end position="25"/>
    </location>
</feature>
<accession>A0AAU7V9C6</accession>
<dbReference type="Pfam" id="PF13462">
    <property type="entry name" value="Thioredoxin_4"/>
    <property type="match status" value="1"/>
</dbReference>
<feature type="transmembrane region" description="Helical" evidence="2">
    <location>
        <begin position="34"/>
        <end position="54"/>
    </location>
</feature>
<keyword evidence="2" id="KW-0472">Membrane</keyword>
<dbReference type="Gene3D" id="3.40.30.10">
    <property type="entry name" value="Glutaredoxin"/>
    <property type="match status" value="1"/>
</dbReference>
<dbReference type="RefSeq" id="WP_350258465.1">
    <property type="nucleotide sequence ID" value="NZ_CP138335.1"/>
</dbReference>
<name>A0AAU7V9C6_9ACTO</name>
<gene>
    <name evidence="4" type="ORF">SAC06_01525</name>
</gene>
<sequence>MGQKSSKRTEDSVQAKAKAMREAQAKADRRTRNMIIAAVSIIVVAIIAALVFVVTNEGSKNPSPSNEAIPTQFENGEPIVVSHLGVGVRDENLPDLEEYFSYTCSWCAYLDSAVGEKFAEAAKNGEFNYILQPVNTAYMPFQGPATFASLQVAANAPDQFLAFHQALTDYFYGQLQAQDQSVIGNADSSQAQVVTLAQQVGVPEDVINQFGGTAEAYLEKTTKAWTEADVQGREGSLGTPELVFDGSKVAWQQGTPDEIWAGILESLKALGFTPAN</sequence>
<proteinExistence type="predicted"/>
<dbReference type="SUPFAM" id="SSF52833">
    <property type="entry name" value="Thioredoxin-like"/>
    <property type="match status" value="1"/>
</dbReference>
<dbReference type="KEGG" id="sapp:SAC06_01525"/>
<evidence type="ECO:0000313" key="4">
    <source>
        <dbReference type="EMBL" id="XBW08266.1"/>
    </source>
</evidence>
<keyword evidence="2" id="KW-1133">Transmembrane helix</keyword>
<dbReference type="InterPro" id="IPR036249">
    <property type="entry name" value="Thioredoxin-like_sf"/>
</dbReference>
<feature type="domain" description="Thioredoxin-like fold" evidence="3">
    <location>
        <begin position="96"/>
        <end position="253"/>
    </location>
</feature>
<protein>
    <submittedName>
        <fullName evidence="4">Thioredoxin domain-containing protein</fullName>
    </submittedName>
</protein>
<evidence type="ECO:0000256" key="1">
    <source>
        <dbReference type="SAM" id="MobiDB-lite"/>
    </source>
</evidence>